<dbReference type="RefSeq" id="WP_119297447.1">
    <property type="nucleotide sequence ID" value="NZ_BHGK01000001.1"/>
</dbReference>
<comment type="caution">
    <text evidence="1">The sequence shown here is derived from an EMBL/GenBank/DDBJ whole genome shotgun (WGS) entry which is preliminary data.</text>
</comment>
<keyword evidence="2" id="KW-1185">Reference proteome</keyword>
<proteinExistence type="predicted"/>
<organism evidence="1 2">
    <name type="scientific">Mediterraneibacter butyricigenes</name>
    <dbReference type="NCBI Taxonomy" id="2316025"/>
    <lineage>
        <taxon>Bacteria</taxon>
        <taxon>Bacillati</taxon>
        <taxon>Bacillota</taxon>
        <taxon>Clostridia</taxon>
        <taxon>Lachnospirales</taxon>
        <taxon>Lachnospiraceae</taxon>
        <taxon>Mediterraneibacter</taxon>
    </lineage>
</organism>
<sequence>MWKLKAKQTYMSEYDYERVEDVIFEAEDLAEINDIVDMFKKYSIGTVEFFISQVQEEKEA</sequence>
<dbReference type="AlphaFoldDB" id="A0A391P8Y2"/>
<name>A0A391P8Y2_9FIRM</name>
<evidence type="ECO:0008006" key="3">
    <source>
        <dbReference type="Google" id="ProtNLM"/>
    </source>
</evidence>
<evidence type="ECO:0000313" key="2">
    <source>
        <dbReference type="Proteomes" id="UP000265643"/>
    </source>
</evidence>
<gene>
    <name evidence="1" type="ORF">KGMB01110_04790</name>
</gene>
<dbReference type="Proteomes" id="UP000265643">
    <property type="component" value="Unassembled WGS sequence"/>
</dbReference>
<dbReference type="EMBL" id="BHGK01000001">
    <property type="protein sequence ID" value="GCA66043.1"/>
    <property type="molecule type" value="Genomic_DNA"/>
</dbReference>
<evidence type="ECO:0000313" key="1">
    <source>
        <dbReference type="EMBL" id="GCA66043.1"/>
    </source>
</evidence>
<protein>
    <recommendedName>
        <fullName evidence="3">Phage protein</fullName>
    </recommendedName>
</protein>
<accession>A0A391P8Y2</accession>
<reference evidence="2" key="1">
    <citation type="submission" date="2018-09" db="EMBL/GenBank/DDBJ databases">
        <title>Draft Genome Sequence of Mediterraneibacter sp. KCTC 15684.</title>
        <authorList>
            <person name="Kim J.S."/>
            <person name="Han K.I."/>
            <person name="Suh M.K."/>
            <person name="Lee K.C."/>
            <person name="Eom M.K."/>
            <person name="Lee J.H."/>
            <person name="Park S.H."/>
            <person name="Kang S.W."/>
            <person name="Park J.E."/>
            <person name="Oh B.S."/>
            <person name="Yu S.Y."/>
            <person name="Choi S.H."/>
            <person name="Lee D.H."/>
            <person name="Yoon H."/>
            <person name="Kim B."/>
            <person name="Yang S.J."/>
            <person name="Lee J.S."/>
        </authorList>
    </citation>
    <scope>NUCLEOTIDE SEQUENCE [LARGE SCALE GENOMIC DNA]</scope>
    <source>
        <strain evidence="2">KCTC 15684</strain>
    </source>
</reference>